<dbReference type="OrthoDB" id="409136at2759"/>
<dbReference type="GO" id="GO:0000224">
    <property type="term" value="F:peptide-N4-(N-acetyl-beta-glucosaminyl)asparagine amidase activity"/>
    <property type="evidence" value="ECO:0007669"/>
    <property type="project" value="TreeGrafter"/>
</dbReference>
<dbReference type="PANTHER" id="PTHR12143:SF19">
    <property type="entry name" value="PEPTIDE-N(4)-(N-ACETYL-BETA-GLUCOSAMINYL)ASPARAGINE AMIDASE"/>
    <property type="match status" value="1"/>
</dbReference>
<dbReference type="InParanoid" id="A0A3N4L055"/>
<dbReference type="Gene3D" id="2.20.25.10">
    <property type="match status" value="1"/>
</dbReference>
<dbReference type="STRING" id="1392247.A0A3N4L055"/>
<dbReference type="Proteomes" id="UP000277580">
    <property type="component" value="Unassembled WGS sequence"/>
</dbReference>
<feature type="compositionally biased region" description="Pro residues" evidence="4">
    <location>
        <begin position="52"/>
        <end position="80"/>
    </location>
</feature>
<dbReference type="GO" id="GO:0006516">
    <property type="term" value="P:glycoprotein catabolic process"/>
    <property type="evidence" value="ECO:0007669"/>
    <property type="project" value="TreeGrafter"/>
</dbReference>
<name>A0A3N4L055_9PEZI</name>
<keyword evidence="3" id="KW-0862">Zinc</keyword>
<feature type="region of interest" description="Disordered" evidence="4">
    <location>
        <begin position="25"/>
        <end position="114"/>
    </location>
</feature>
<keyword evidence="7" id="KW-1185">Reference proteome</keyword>
<feature type="region of interest" description="Disordered" evidence="4">
    <location>
        <begin position="420"/>
        <end position="475"/>
    </location>
</feature>
<dbReference type="Pfam" id="PF01841">
    <property type="entry name" value="Transglut_core"/>
    <property type="match status" value="1"/>
</dbReference>
<dbReference type="InterPro" id="IPR002931">
    <property type="entry name" value="Transglutaminase-like"/>
</dbReference>
<dbReference type="PANTHER" id="PTHR12143">
    <property type="entry name" value="PEPTIDE N-GLYCANASE PNGASE -RELATED"/>
    <property type="match status" value="1"/>
</dbReference>
<feature type="compositionally biased region" description="Polar residues" evidence="4">
    <location>
        <begin position="81"/>
        <end position="99"/>
    </location>
</feature>
<dbReference type="GO" id="GO:0005634">
    <property type="term" value="C:nucleus"/>
    <property type="evidence" value="ECO:0007669"/>
    <property type="project" value="TreeGrafter"/>
</dbReference>
<dbReference type="SUPFAM" id="SSF101447">
    <property type="entry name" value="Formin homology 2 domain (FH2 domain)"/>
    <property type="match status" value="1"/>
</dbReference>
<accession>A0A3N4L055</accession>
<evidence type="ECO:0000313" key="7">
    <source>
        <dbReference type="Proteomes" id="UP000277580"/>
    </source>
</evidence>
<dbReference type="InterPro" id="IPR038765">
    <property type="entry name" value="Papain-like_cys_pep_sf"/>
</dbReference>
<dbReference type="EMBL" id="ML119136">
    <property type="protein sequence ID" value="RPB11355.1"/>
    <property type="molecule type" value="Genomic_DNA"/>
</dbReference>
<dbReference type="GO" id="GO:0005829">
    <property type="term" value="C:cytosol"/>
    <property type="evidence" value="ECO:0007669"/>
    <property type="project" value="TreeGrafter"/>
</dbReference>
<evidence type="ECO:0000256" key="3">
    <source>
        <dbReference type="ARBA" id="ARBA00022833"/>
    </source>
</evidence>
<keyword evidence="2" id="KW-0479">Metal-binding</keyword>
<comment type="similarity">
    <text evidence="1">Belongs to the transglutaminase-like superfamily. PNGase family.</text>
</comment>
<dbReference type="AlphaFoldDB" id="A0A3N4L055"/>
<feature type="domain" description="Transglutaminase-like" evidence="5">
    <location>
        <begin position="262"/>
        <end position="317"/>
    </location>
</feature>
<dbReference type="Gene3D" id="3.10.620.30">
    <property type="match status" value="1"/>
</dbReference>
<feature type="compositionally biased region" description="Low complexity" evidence="4">
    <location>
        <begin position="41"/>
        <end position="51"/>
    </location>
</feature>
<dbReference type="GO" id="GO:0046872">
    <property type="term" value="F:metal ion binding"/>
    <property type="evidence" value="ECO:0007669"/>
    <property type="project" value="UniProtKB-KW"/>
</dbReference>
<dbReference type="FunCoup" id="A0A3N4L055">
    <property type="interactions" value="92"/>
</dbReference>
<evidence type="ECO:0000256" key="2">
    <source>
        <dbReference type="ARBA" id="ARBA00022723"/>
    </source>
</evidence>
<dbReference type="SMART" id="SM00460">
    <property type="entry name" value="TGc"/>
    <property type="match status" value="1"/>
</dbReference>
<proteinExistence type="inferred from homology"/>
<reference evidence="6 7" key="1">
    <citation type="journal article" date="2018" name="Nat. Ecol. Evol.">
        <title>Pezizomycetes genomes reveal the molecular basis of ectomycorrhizal truffle lifestyle.</title>
        <authorList>
            <person name="Murat C."/>
            <person name="Payen T."/>
            <person name="Noel B."/>
            <person name="Kuo A."/>
            <person name="Morin E."/>
            <person name="Chen J."/>
            <person name="Kohler A."/>
            <person name="Krizsan K."/>
            <person name="Balestrini R."/>
            <person name="Da Silva C."/>
            <person name="Montanini B."/>
            <person name="Hainaut M."/>
            <person name="Levati E."/>
            <person name="Barry K.W."/>
            <person name="Belfiori B."/>
            <person name="Cichocki N."/>
            <person name="Clum A."/>
            <person name="Dockter R.B."/>
            <person name="Fauchery L."/>
            <person name="Guy J."/>
            <person name="Iotti M."/>
            <person name="Le Tacon F."/>
            <person name="Lindquist E.A."/>
            <person name="Lipzen A."/>
            <person name="Malagnac F."/>
            <person name="Mello A."/>
            <person name="Molinier V."/>
            <person name="Miyauchi S."/>
            <person name="Poulain J."/>
            <person name="Riccioni C."/>
            <person name="Rubini A."/>
            <person name="Sitrit Y."/>
            <person name="Splivallo R."/>
            <person name="Traeger S."/>
            <person name="Wang M."/>
            <person name="Zifcakova L."/>
            <person name="Wipf D."/>
            <person name="Zambonelli A."/>
            <person name="Paolocci F."/>
            <person name="Nowrousian M."/>
            <person name="Ottonello S."/>
            <person name="Baldrian P."/>
            <person name="Spatafora J.W."/>
            <person name="Henrissat B."/>
            <person name="Nagy L.G."/>
            <person name="Aury J.M."/>
            <person name="Wincker P."/>
            <person name="Grigoriev I.V."/>
            <person name="Bonfante P."/>
            <person name="Martin F.M."/>
        </authorList>
    </citation>
    <scope>NUCLEOTIDE SEQUENCE [LARGE SCALE GENOMIC DNA]</scope>
    <source>
        <strain evidence="6 7">CCBAS932</strain>
    </source>
</reference>
<gene>
    <name evidence="6" type="ORF">P167DRAFT_489367</name>
</gene>
<sequence>MSGFPNPSEDHEAWAKHLTSRYQDVMHNKRTDVLTKQTRNLSLGGSSSSRPSPSPQRPALYPPCPTHAPPPPPPPPPPPQLQKSRSKFQLTSASTSRSQEVGPDGLPAYTRTAPKIPVAPTDSASIKFRSMLISLSATPTRYENPGLLDEALGVIPLNRIYQEAEEESQILLVEARSLGKEKAKWGYQDCVIQALLRWFRRDFFTWVNNPPCARCYSETTPEGLSPVTDEESARGASRAEIFKCNQCGQYERFPRYSDVWTLLDTRRGRCGEWANCFSMLCRAVGSRVRWVWNSEDHVWTEVYSEHARRWVHVDACEEVWNQPRLYAEGWGKKMAYCIAFSHDGVTDVTRRYVRNTRTQALPRTRCPEEVLHYIIKELREKRREKLSPEDVKRLEKEDRAEERELQLYVSQGQAQEKLLAGSTSSRGDVAHGDLKRPIGRQSGSTDWKHRRGEDGVNVNAESPLGINEHRMHEGY</sequence>
<protein>
    <submittedName>
        <fullName evidence="6">Cysteine proteinase</fullName>
    </submittedName>
</protein>
<evidence type="ECO:0000256" key="4">
    <source>
        <dbReference type="SAM" id="MobiDB-lite"/>
    </source>
</evidence>
<evidence type="ECO:0000313" key="6">
    <source>
        <dbReference type="EMBL" id="RPB11355.1"/>
    </source>
</evidence>
<dbReference type="SUPFAM" id="SSF54001">
    <property type="entry name" value="Cysteine proteinases"/>
    <property type="match status" value="1"/>
</dbReference>
<organism evidence="6 7">
    <name type="scientific">Morchella conica CCBAS932</name>
    <dbReference type="NCBI Taxonomy" id="1392247"/>
    <lineage>
        <taxon>Eukaryota</taxon>
        <taxon>Fungi</taxon>
        <taxon>Dikarya</taxon>
        <taxon>Ascomycota</taxon>
        <taxon>Pezizomycotina</taxon>
        <taxon>Pezizomycetes</taxon>
        <taxon>Pezizales</taxon>
        <taxon>Morchellaceae</taxon>
        <taxon>Morchella</taxon>
    </lineage>
</organism>
<evidence type="ECO:0000256" key="1">
    <source>
        <dbReference type="ARBA" id="ARBA00009390"/>
    </source>
</evidence>
<dbReference type="InterPro" id="IPR050883">
    <property type="entry name" value="PNGase"/>
</dbReference>
<dbReference type="FunFam" id="3.10.620.30:FF:000004">
    <property type="entry name" value="Peptidase (PNG1)"/>
    <property type="match status" value="1"/>
</dbReference>
<evidence type="ECO:0000259" key="5">
    <source>
        <dbReference type="SMART" id="SM00460"/>
    </source>
</evidence>